<organism evidence="1 2">
    <name type="scientific">Coemansia aciculifera</name>
    <dbReference type="NCBI Taxonomy" id="417176"/>
    <lineage>
        <taxon>Eukaryota</taxon>
        <taxon>Fungi</taxon>
        <taxon>Fungi incertae sedis</taxon>
        <taxon>Zoopagomycota</taxon>
        <taxon>Kickxellomycotina</taxon>
        <taxon>Kickxellomycetes</taxon>
        <taxon>Kickxellales</taxon>
        <taxon>Kickxellaceae</taxon>
        <taxon>Coemansia</taxon>
    </lineage>
</organism>
<evidence type="ECO:0000313" key="2">
    <source>
        <dbReference type="Proteomes" id="UP001139981"/>
    </source>
</evidence>
<protein>
    <submittedName>
        <fullName evidence="1">Uncharacterized protein</fullName>
    </submittedName>
</protein>
<gene>
    <name evidence="1" type="ORF">IWW38_004352</name>
</gene>
<dbReference type="Proteomes" id="UP001139981">
    <property type="component" value="Unassembled WGS sequence"/>
</dbReference>
<reference evidence="1" key="1">
    <citation type="submission" date="2022-07" db="EMBL/GenBank/DDBJ databases">
        <title>Phylogenomic reconstructions and comparative analyses of Kickxellomycotina fungi.</title>
        <authorList>
            <person name="Reynolds N.K."/>
            <person name="Stajich J.E."/>
            <person name="Barry K."/>
            <person name="Grigoriev I.V."/>
            <person name="Crous P."/>
            <person name="Smith M.E."/>
        </authorList>
    </citation>
    <scope>NUCLEOTIDE SEQUENCE</scope>
    <source>
        <strain evidence="1">CBS 190363</strain>
    </source>
</reference>
<keyword evidence="2" id="KW-1185">Reference proteome</keyword>
<feature type="non-terminal residue" evidence="1">
    <location>
        <position position="223"/>
    </location>
</feature>
<evidence type="ECO:0000313" key="1">
    <source>
        <dbReference type="EMBL" id="KAJ2890037.1"/>
    </source>
</evidence>
<dbReference type="EMBL" id="JANBVB010001537">
    <property type="protein sequence ID" value="KAJ2890037.1"/>
    <property type="molecule type" value="Genomic_DNA"/>
</dbReference>
<sequence>MFTSPGVRTKRRGLAARDLGSSQQPSLQEAALSQEENEEEFAYNDDEHTLLRGDRHAVFEVGALPPAARQLLSSGDAVACGLSDAAQFGFVATASTCIVWSFASGSGASEPHRLEMPSDAGSQSAPTIALVAGVGSGDVGLVAVGAGGHVRYWDRVVFGLGGAAQFSSAELTLAPGDRCEQIVEAAAGLFVVAARSGALFRLALGHGTIEARALSRSVGSRGG</sequence>
<comment type="caution">
    <text evidence="1">The sequence shown here is derived from an EMBL/GenBank/DDBJ whole genome shotgun (WGS) entry which is preliminary data.</text>
</comment>
<name>A0ACC1LY79_9FUNG</name>
<accession>A0ACC1LY79</accession>
<proteinExistence type="predicted"/>